<protein>
    <submittedName>
        <fullName evidence="3">MBL fold metallo-hydrolase</fullName>
    </submittedName>
</protein>
<dbReference type="Proteomes" id="UP000503003">
    <property type="component" value="Chromosome 2"/>
</dbReference>
<dbReference type="InterPro" id="IPR001279">
    <property type="entry name" value="Metallo-B-lactamas"/>
</dbReference>
<dbReference type="GO" id="GO:0016787">
    <property type="term" value="F:hydrolase activity"/>
    <property type="evidence" value="ECO:0007669"/>
    <property type="project" value="UniProtKB-KW"/>
</dbReference>
<dbReference type="InterPro" id="IPR036866">
    <property type="entry name" value="RibonucZ/Hydroxyglut_hydro"/>
</dbReference>
<dbReference type="KEGG" id="vzi:G5S32_18750"/>
<gene>
    <name evidence="3" type="ORF">G5S32_18750</name>
</gene>
<dbReference type="EMBL" id="CP049332">
    <property type="protein sequence ID" value="QIH44012.1"/>
    <property type="molecule type" value="Genomic_DNA"/>
</dbReference>
<dbReference type="PANTHER" id="PTHR42951">
    <property type="entry name" value="METALLO-BETA-LACTAMASE DOMAIN-CONTAINING"/>
    <property type="match status" value="1"/>
</dbReference>
<feature type="domain" description="Metallo-beta-lactamase" evidence="2">
    <location>
        <begin position="82"/>
        <end position="258"/>
    </location>
</feature>
<feature type="signal peptide" evidence="1">
    <location>
        <begin position="1"/>
        <end position="26"/>
    </location>
</feature>
<keyword evidence="1" id="KW-0732">Signal</keyword>
<dbReference type="Pfam" id="PF00753">
    <property type="entry name" value="Lactamase_B"/>
    <property type="match status" value="1"/>
</dbReference>
<keyword evidence="4" id="KW-1185">Reference proteome</keyword>
<dbReference type="PANTHER" id="PTHR42951:SF22">
    <property type="entry name" value="METALLO BETA-LACTAMASE SUPERFAMILY LIPOPROTEIN"/>
    <property type="match status" value="1"/>
</dbReference>
<dbReference type="InterPro" id="IPR050855">
    <property type="entry name" value="NDM-1-like"/>
</dbReference>
<dbReference type="CDD" id="cd16276">
    <property type="entry name" value="metallo-hydrolase-like_MBL-fold"/>
    <property type="match status" value="1"/>
</dbReference>
<dbReference type="Gene3D" id="3.60.15.10">
    <property type="entry name" value="Ribonuclease Z/Hydroxyacylglutathione hydrolase-like"/>
    <property type="match status" value="1"/>
</dbReference>
<dbReference type="SMART" id="SM00849">
    <property type="entry name" value="Lactamase_B"/>
    <property type="match status" value="1"/>
</dbReference>
<keyword evidence="3" id="KW-0378">Hydrolase</keyword>
<name>A0A6G7CPJ4_9VIBR</name>
<dbReference type="RefSeq" id="WP_165313675.1">
    <property type="nucleotide sequence ID" value="NZ_CP049332.1"/>
</dbReference>
<evidence type="ECO:0000256" key="1">
    <source>
        <dbReference type="SAM" id="SignalP"/>
    </source>
</evidence>
<dbReference type="PROSITE" id="PS51257">
    <property type="entry name" value="PROKAR_LIPOPROTEIN"/>
    <property type="match status" value="1"/>
</dbReference>
<dbReference type="SUPFAM" id="SSF56281">
    <property type="entry name" value="Metallo-hydrolase/oxidoreductase"/>
    <property type="match status" value="1"/>
</dbReference>
<organism evidence="3 4">
    <name type="scientific">Vibrio ziniensis</name>
    <dbReference type="NCBI Taxonomy" id="2711221"/>
    <lineage>
        <taxon>Bacteria</taxon>
        <taxon>Pseudomonadati</taxon>
        <taxon>Pseudomonadota</taxon>
        <taxon>Gammaproteobacteria</taxon>
        <taxon>Vibrionales</taxon>
        <taxon>Vibrionaceae</taxon>
        <taxon>Vibrio</taxon>
    </lineage>
</organism>
<evidence type="ECO:0000259" key="2">
    <source>
        <dbReference type="SMART" id="SM00849"/>
    </source>
</evidence>
<proteinExistence type="predicted"/>
<dbReference type="AlphaFoldDB" id="A0A6G7CPJ4"/>
<evidence type="ECO:0000313" key="4">
    <source>
        <dbReference type="Proteomes" id="UP000503003"/>
    </source>
</evidence>
<sequence>MAKTHRFAYSALLVGLLSACSTTSNAVEDAPSTVNATYVTQSHTKALAPGEKVADLFQLNMNTPYVLQKITEHTYWYESGFYATIFYVGDKGVMLFDPLEMRAEPILKSIRTVTDKPVTTIVYSHDHADHIAATGQLLDMLKATQSEDPEIIASQATATKMELLKSGLVKPTKVISWPNDSFKFENLDVELHGFQHAAHTDDHSAWLLVQEKVLHAPDLLNSDQPPFWNFAGSERFTFLEQNLETANALNWDYFNGGHGNIGSHADFAFHLKFIEELKSAVGKAMGEVPFGFGVEVDKINAHTVMLPAWYGEIAKRATDELRPKYGKYYGFETAVPANAEMVAEYLYSYR</sequence>
<evidence type="ECO:0000313" key="3">
    <source>
        <dbReference type="EMBL" id="QIH44012.1"/>
    </source>
</evidence>
<feature type="chain" id="PRO_5026208920" evidence="1">
    <location>
        <begin position="27"/>
        <end position="350"/>
    </location>
</feature>
<reference evidence="3 4" key="1">
    <citation type="submission" date="2020-02" db="EMBL/GenBank/DDBJ databases">
        <title>A complete genome of a marine bacterium Vibrio sp. ZWAL4003 isolated from the mangrove sediment with the ability to degrade polysaccharides.</title>
        <authorList>
            <person name="Wu J."/>
            <person name="Qu W."/>
            <person name="Zeng R."/>
        </authorList>
    </citation>
    <scope>NUCLEOTIDE SEQUENCE [LARGE SCALE GENOMIC DNA]</scope>
    <source>
        <strain evidence="3 4">ZWAL4003</strain>
    </source>
</reference>
<accession>A0A6G7CPJ4</accession>